<evidence type="ECO:0000313" key="1">
    <source>
        <dbReference type="EMBL" id="KAH7980757.1"/>
    </source>
</evidence>
<sequence>MRTAESAVGQSTLYVYSMLSYNAKNIMKAALLLVSALLLVTVANAGQFLCRLPEDKVIPALECLQQNVNPEIASYLGRLPEKGAGFVRSACKSGENFEDLMRYVWTEDYLADLNKADKICEAKF</sequence>
<reference evidence="1" key="1">
    <citation type="submission" date="2020-05" db="EMBL/GenBank/DDBJ databases">
        <title>Large-scale comparative analyses of tick genomes elucidate their genetic diversity and vector capacities.</title>
        <authorList>
            <person name="Jia N."/>
            <person name="Wang J."/>
            <person name="Shi W."/>
            <person name="Du L."/>
            <person name="Sun Y."/>
            <person name="Zhan W."/>
            <person name="Jiang J."/>
            <person name="Wang Q."/>
            <person name="Zhang B."/>
            <person name="Ji P."/>
            <person name="Sakyi L.B."/>
            <person name="Cui X."/>
            <person name="Yuan T."/>
            <person name="Jiang B."/>
            <person name="Yang W."/>
            <person name="Lam T.T.-Y."/>
            <person name="Chang Q."/>
            <person name="Ding S."/>
            <person name="Wang X."/>
            <person name="Zhu J."/>
            <person name="Ruan X."/>
            <person name="Zhao L."/>
            <person name="Wei J."/>
            <person name="Que T."/>
            <person name="Du C."/>
            <person name="Cheng J."/>
            <person name="Dai P."/>
            <person name="Han X."/>
            <person name="Huang E."/>
            <person name="Gao Y."/>
            <person name="Liu J."/>
            <person name="Shao H."/>
            <person name="Ye R."/>
            <person name="Li L."/>
            <person name="Wei W."/>
            <person name="Wang X."/>
            <person name="Wang C."/>
            <person name="Yang T."/>
            <person name="Huo Q."/>
            <person name="Li W."/>
            <person name="Guo W."/>
            <person name="Chen H."/>
            <person name="Zhou L."/>
            <person name="Ni X."/>
            <person name="Tian J."/>
            <person name="Zhou Y."/>
            <person name="Sheng Y."/>
            <person name="Liu T."/>
            <person name="Pan Y."/>
            <person name="Xia L."/>
            <person name="Li J."/>
            <person name="Zhao F."/>
            <person name="Cao W."/>
        </authorList>
    </citation>
    <scope>NUCLEOTIDE SEQUENCE</scope>
    <source>
        <strain evidence="1">Dsil-2018</strain>
    </source>
</reference>
<name>A0ACB8E1J8_DERSI</name>
<dbReference type="EMBL" id="CM023470">
    <property type="protein sequence ID" value="KAH7980757.1"/>
    <property type="molecule type" value="Genomic_DNA"/>
</dbReference>
<proteinExistence type="predicted"/>
<organism evidence="1 2">
    <name type="scientific">Dermacentor silvarum</name>
    <name type="common">Tick</name>
    <dbReference type="NCBI Taxonomy" id="543639"/>
    <lineage>
        <taxon>Eukaryota</taxon>
        <taxon>Metazoa</taxon>
        <taxon>Ecdysozoa</taxon>
        <taxon>Arthropoda</taxon>
        <taxon>Chelicerata</taxon>
        <taxon>Arachnida</taxon>
        <taxon>Acari</taxon>
        <taxon>Parasitiformes</taxon>
        <taxon>Ixodida</taxon>
        <taxon>Ixodoidea</taxon>
        <taxon>Ixodidae</taxon>
        <taxon>Rhipicephalinae</taxon>
        <taxon>Dermacentor</taxon>
    </lineage>
</organism>
<keyword evidence="2" id="KW-1185">Reference proteome</keyword>
<gene>
    <name evidence="1" type="ORF">HPB49_018977</name>
</gene>
<evidence type="ECO:0000313" key="2">
    <source>
        <dbReference type="Proteomes" id="UP000821865"/>
    </source>
</evidence>
<dbReference type="Proteomes" id="UP000821865">
    <property type="component" value="Chromosome 1"/>
</dbReference>
<protein>
    <submittedName>
        <fullName evidence="1">Uncharacterized protein</fullName>
    </submittedName>
</protein>
<accession>A0ACB8E1J8</accession>
<comment type="caution">
    <text evidence="1">The sequence shown here is derived from an EMBL/GenBank/DDBJ whole genome shotgun (WGS) entry which is preliminary data.</text>
</comment>